<keyword evidence="3" id="KW-0605">Phycobilisome</keyword>
<keyword evidence="7" id="KW-1185">Reference proteome</keyword>
<dbReference type="InterPro" id="IPR011989">
    <property type="entry name" value="ARM-like"/>
</dbReference>
<evidence type="ECO:0000313" key="5">
    <source>
        <dbReference type="EMBL" id="KST64043.1"/>
    </source>
</evidence>
<dbReference type="SMART" id="SM00567">
    <property type="entry name" value="EZ_HEAT"/>
    <property type="match status" value="4"/>
</dbReference>
<dbReference type="Gene3D" id="1.25.10.10">
    <property type="entry name" value="Leucine-rich Repeat Variant"/>
    <property type="match status" value="2"/>
</dbReference>
<dbReference type="Pfam" id="PF13646">
    <property type="entry name" value="HEAT_2"/>
    <property type="match status" value="2"/>
</dbReference>
<accession>A0A0V7ZJY8</accession>
<evidence type="ECO:0000313" key="7">
    <source>
        <dbReference type="Proteomes" id="UP000053372"/>
    </source>
</evidence>
<dbReference type="InterPro" id="IPR004155">
    <property type="entry name" value="PBS_lyase_HEAT"/>
</dbReference>
<evidence type="ECO:0000256" key="3">
    <source>
        <dbReference type="ARBA" id="ARBA00022738"/>
    </source>
</evidence>
<dbReference type="PANTHER" id="PTHR12697">
    <property type="entry name" value="PBS LYASE HEAT-LIKE PROTEIN"/>
    <property type="match status" value="1"/>
</dbReference>
<dbReference type="RefSeq" id="WP_027844964.1">
    <property type="nucleotide sequence ID" value="NZ_LMTZ01000118.1"/>
</dbReference>
<reference evidence="6 7" key="1">
    <citation type="journal article" date="2015" name="Genome Announc.">
        <title>Draft Genome of the Euendolithic (true boring) Cyanobacterium Mastigocoleus testarum strain BC008.</title>
        <authorList>
            <person name="Guida B.S."/>
            <person name="Garcia-Pichel F."/>
        </authorList>
    </citation>
    <scope>NUCLEOTIDE SEQUENCE [LARGE SCALE GENOMIC DNA]</scope>
    <source>
        <strain evidence="6 7">BC008</strain>
    </source>
</reference>
<sequence>MDKRFFNLFNLTEQEAIALLDAPKDEADAGNSRYTAAAHLVNFPTDDSINALIRAVENTDSSLDNRIVRRKAVETLGRLQAKQALPIIRKCLKDEDCYTVENAVWAIGEFGTQEEDILEEVAQVLERPGQLYRTIIHILTKLNYQKALSRLHPFTEHEDPPIASAAIAAICRLSGDDTEMGKVVEFLQHSSVNARRGCIQDLIDCDYDPAIPQIARCPVSLVFRLRAIRLIGYSGIKKGNLTFGQIQPYLEQVLRDHPNDLDFVHEYDQTPSLAFAIQELYQTDFGRCYLAIKTLLETYQDETPQALFDTYEEEAHNDYGAHYHVMKLFGWLKHAPAYDLLMSALKNPLPQFQKSRAAAAIALGEIGDKRAIPELKASLETNIWDLKYATLIALEKLGDYSSHSIIANDSDPLIAAKASQTALL</sequence>
<dbReference type="GO" id="GO:0016491">
    <property type="term" value="F:oxidoreductase activity"/>
    <property type="evidence" value="ECO:0007669"/>
    <property type="project" value="TreeGrafter"/>
</dbReference>
<dbReference type="SUPFAM" id="SSF48371">
    <property type="entry name" value="ARM repeat"/>
    <property type="match status" value="1"/>
</dbReference>
<dbReference type="Proteomes" id="UP000053372">
    <property type="component" value="Unassembled WGS sequence"/>
</dbReference>
<name>A0A0V7ZJY8_9CYAN</name>
<dbReference type="InterPro" id="IPR016024">
    <property type="entry name" value="ARM-type_fold"/>
</dbReference>
<protein>
    <submittedName>
        <fullName evidence="6">Phycocyanin operon protein Y</fullName>
    </submittedName>
</protein>
<dbReference type="AlphaFoldDB" id="A0A0V7ZJY8"/>
<evidence type="ECO:0000256" key="1">
    <source>
        <dbReference type="ARBA" id="ARBA00009299"/>
    </source>
</evidence>
<evidence type="ECO:0000256" key="4">
    <source>
        <dbReference type="ARBA" id="ARBA00023239"/>
    </source>
</evidence>
<gene>
    <name evidence="5" type="ORF">BC008_40320</name>
    <name evidence="6" type="ORF">BC008_41295</name>
</gene>
<evidence type="ECO:0000256" key="2">
    <source>
        <dbReference type="ARBA" id="ARBA00022549"/>
    </source>
</evidence>
<keyword evidence="4" id="KW-0456">Lyase</keyword>
<evidence type="ECO:0000313" key="6">
    <source>
        <dbReference type="EMBL" id="KST64753.1"/>
    </source>
</evidence>
<keyword evidence="2" id="KW-0042">Antenna complex</keyword>
<comment type="caution">
    <text evidence="6">The sequence shown here is derived from an EMBL/GenBank/DDBJ whole genome shotgun (WGS) entry which is preliminary data.</text>
</comment>
<dbReference type="OrthoDB" id="527225at2"/>
<dbReference type="EMBL" id="LMTZ01000129">
    <property type="protein sequence ID" value="KST64043.1"/>
    <property type="molecule type" value="Genomic_DNA"/>
</dbReference>
<dbReference type="GO" id="GO:0030089">
    <property type="term" value="C:phycobilisome"/>
    <property type="evidence" value="ECO:0007669"/>
    <property type="project" value="UniProtKB-KW"/>
</dbReference>
<dbReference type="GO" id="GO:0016829">
    <property type="term" value="F:lyase activity"/>
    <property type="evidence" value="ECO:0007669"/>
    <property type="project" value="UniProtKB-KW"/>
</dbReference>
<proteinExistence type="inferred from homology"/>
<comment type="similarity">
    <text evidence="1">Belongs to the CpcE/RpcE/PecE family.</text>
</comment>
<dbReference type="PANTHER" id="PTHR12697:SF5">
    <property type="entry name" value="DEOXYHYPUSINE HYDROXYLASE"/>
    <property type="match status" value="1"/>
</dbReference>
<organism evidence="6 7">
    <name type="scientific">Mastigocoleus testarum BC008</name>
    <dbReference type="NCBI Taxonomy" id="371196"/>
    <lineage>
        <taxon>Bacteria</taxon>
        <taxon>Bacillati</taxon>
        <taxon>Cyanobacteriota</taxon>
        <taxon>Cyanophyceae</taxon>
        <taxon>Nostocales</taxon>
        <taxon>Hapalosiphonaceae</taxon>
        <taxon>Mastigocoleus</taxon>
    </lineage>
</organism>
<dbReference type="EMBL" id="LMTZ01000118">
    <property type="protein sequence ID" value="KST64753.1"/>
    <property type="molecule type" value="Genomic_DNA"/>
</dbReference>